<comment type="caution">
    <text evidence="1">The sequence shown here is derived from an EMBL/GenBank/DDBJ whole genome shotgun (WGS) entry which is preliminary data.</text>
</comment>
<name>A0ACB7TIY0_HYAAI</name>
<keyword evidence="2" id="KW-1185">Reference proteome</keyword>
<dbReference type="Proteomes" id="UP000821845">
    <property type="component" value="Chromosome 1"/>
</dbReference>
<organism evidence="1 2">
    <name type="scientific">Hyalomma asiaticum</name>
    <name type="common">Tick</name>
    <dbReference type="NCBI Taxonomy" id="266040"/>
    <lineage>
        <taxon>Eukaryota</taxon>
        <taxon>Metazoa</taxon>
        <taxon>Ecdysozoa</taxon>
        <taxon>Arthropoda</taxon>
        <taxon>Chelicerata</taxon>
        <taxon>Arachnida</taxon>
        <taxon>Acari</taxon>
        <taxon>Parasitiformes</taxon>
        <taxon>Ixodida</taxon>
        <taxon>Ixodoidea</taxon>
        <taxon>Ixodidae</taxon>
        <taxon>Hyalomminae</taxon>
        <taxon>Hyalomma</taxon>
    </lineage>
</organism>
<proteinExistence type="predicted"/>
<evidence type="ECO:0000313" key="2">
    <source>
        <dbReference type="Proteomes" id="UP000821845"/>
    </source>
</evidence>
<dbReference type="EMBL" id="CM023481">
    <property type="protein sequence ID" value="KAH6945979.1"/>
    <property type="molecule type" value="Genomic_DNA"/>
</dbReference>
<evidence type="ECO:0000313" key="1">
    <source>
        <dbReference type="EMBL" id="KAH6945979.1"/>
    </source>
</evidence>
<accession>A0ACB7TIY0</accession>
<reference evidence="1" key="1">
    <citation type="submission" date="2020-05" db="EMBL/GenBank/DDBJ databases">
        <title>Large-scale comparative analyses of tick genomes elucidate their genetic diversity and vector capacities.</title>
        <authorList>
            <person name="Jia N."/>
            <person name="Wang J."/>
            <person name="Shi W."/>
            <person name="Du L."/>
            <person name="Sun Y."/>
            <person name="Zhan W."/>
            <person name="Jiang J."/>
            <person name="Wang Q."/>
            <person name="Zhang B."/>
            <person name="Ji P."/>
            <person name="Sakyi L.B."/>
            <person name="Cui X."/>
            <person name="Yuan T."/>
            <person name="Jiang B."/>
            <person name="Yang W."/>
            <person name="Lam T.T.-Y."/>
            <person name="Chang Q."/>
            <person name="Ding S."/>
            <person name="Wang X."/>
            <person name="Zhu J."/>
            <person name="Ruan X."/>
            <person name="Zhao L."/>
            <person name="Wei J."/>
            <person name="Que T."/>
            <person name="Du C."/>
            <person name="Cheng J."/>
            <person name="Dai P."/>
            <person name="Han X."/>
            <person name="Huang E."/>
            <person name="Gao Y."/>
            <person name="Liu J."/>
            <person name="Shao H."/>
            <person name="Ye R."/>
            <person name="Li L."/>
            <person name="Wei W."/>
            <person name="Wang X."/>
            <person name="Wang C."/>
            <person name="Yang T."/>
            <person name="Huo Q."/>
            <person name="Li W."/>
            <person name="Guo W."/>
            <person name="Chen H."/>
            <person name="Zhou L."/>
            <person name="Ni X."/>
            <person name="Tian J."/>
            <person name="Zhou Y."/>
            <person name="Sheng Y."/>
            <person name="Liu T."/>
            <person name="Pan Y."/>
            <person name="Xia L."/>
            <person name="Li J."/>
            <person name="Zhao F."/>
            <person name="Cao W."/>
        </authorList>
    </citation>
    <scope>NUCLEOTIDE SEQUENCE</scope>
    <source>
        <strain evidence="1">Hyas-2018</strain>
    </source>
</reference>
<protein>
    <submittedName>
        <fullName evidence="1">Uncharacterized protein</fullName>
    </submittedName>
</protein>
<sequence length="620" mass="67976">MADTPEDFPPCFALSSTMGRSRAYDLLLREAGKILNCPPSRVPLSPRRRTRRTKRHTPARLAKRSRLGNTSSQPSVPFPSTASSQGPFCVPASPFQPAGEAAAAILRPLAPAHTPSPPPSCTDQQETNVQSREEESSSSESEQEERHSSDVSSSSGEHSTPPPTAPYSPQATMDNNSQLPVESRAPVPLISPSHTTPKGKEARRTRHSCVLGSMPPPADGSVLSPFLFNVVLAPLIECLPSAAPFPVRAVIYADDVALYVRGPTQQASRVRASLQQALDCRSGIGRRPRYYIGDEGGRWSRNNAPTTVSYHTWHASGAMASLVPTFSKLHPGILAACCNFDTVANENLAEQFVAGVSCPRLREKLLLEGDSVTFDRAVEISQLRSGEIKKRLAENCRRKSDICGSGISRAPLRGSGRHNRRSNSVEAGTTRRKSSRRRSPHDLGSADLATWLRETRPSQARSSPALEGMDITVLRKEELLLLAAELGMDINSRLRKPEIRAAIEEVGFEEDELTDAWEKICRERNERAGEKEKQEQREQRQAEIELERIKLEQARLARSADAAPPPPANQTPKVGLSSGPPILWWCDNKALCRAGDLKLSDRRKTAEQIRKEDPPPMGPP</sequence>
<gene>
    <name evidence="1" type="ORF">HPB50_010982</name>
</gene>